<dbReference type="Gene3D" id="1.10.357.10">
    <property type="entry name" value="Tetracycline Repressor, domain 2"/>
    <property type="match status" value="1"/>
</dbReference>
<reference evidence="4 5" key="1">
    <citation type="submission" date="2019-01" db="EMBL/GenBank/DDBJ databases">
        <title>Leuconostoc litchii sp. nov., a novel lactic acid bacterium isolated from lychee.</title>
        <authorList>
            <person name="Wang L.-T."/>
        </authorList>
    </citation>
    <scope>NUCLEOTIDE SEQUENCE [LARGE SCALE GENOMIC DNA]</scope>
    <source>
        <strain evidence="4 5">MB7</strain>
    </source>
</reference>
<dbReference type="InterPro" id="IPR001647">
    <property type="entry name" value="HTH_TetR"/>
</dbReference>
<name>A0A6P2CJM1_9LACO</name>
<gene>
    <name evidence="4" type="ORF">ESZ47_08605</name>
</gene>
<evidence type="ECO:0000259" key="3">
    <source>
        <dbReference type="PROSITE" id="PS50977"/>
    </source>
</evidence>
<proteinExistence type="predicted"/>
<dbReference type="PANTHER" id="PTHR43479:SF7">
    <property type="entry name" value="TETR-FAMILY TRANSCRIPTIONAL REGULATOR"/>
    <property type="match status" value="1"/>
</dbReference>
<dbReference type="AlphaFoldDB" id="A0A6P2CJM1"/>
<evidence type="ECO:0000256" key="1">
    <source>
        <dbReference type="ARBA" id="ARBA00023125"/>
    </source>
</evidence>
<dbReference type="Proteomes" id="UP000442244">
    <property type="component" value="Unassembled WGS sequence"/>
</dbReference>
<dbReference type="OrthoDB" id="9810250at2"/>
<dbReference type="PANTHER" id="PTHR43479">
    <property type="entry name" value="ACREF/ENVCD OPERON REPRESSOR-RELATED"/>
    <property type="match status" value="1"/>
</dbReference>
<dbReference type="RefSeq" id="WP_148606577.1">
    <property type="nucleotide sequence ID" value="NZ_BSUV01000001.1"/>
</dbReference>
<evidence type="ECO:0000313" key="5">
    <source>
        <dbReference type="Proteomes" id="UP000442244"/>
    </source>
</evidence>
<protein>
    <submittedName>
        <fullName evidence="4">TetR/AcrR family transcriptional regulator</fullName>
    </submittedName>
</protein>
<feature type="domain" description="HTH tetR-type" evidence="3">
    <location>
        <begin position="9"/>
        <end position="69"/>
    </location>
</feature>
<accession>A0A6P2CJM1</accession>
<comment type="caution">
    <text evidence="4">The sequence shown here is derived from an EMBL/GenBank/DDBJ whole genome shotgun (WGS) entry which is preliminary data.</text>
</comment>
<dbReference type="PROSITE" id="PS50977">
    <property type="entry name" value="HTH_TETR_2"/>
    <property type="match status" value="1"/>
</dbReference>
<dbReference type="GO" id="GO:0003677">
    <property type="term" value="F:DNA binding"/>
    <property type="evidence" value="ECO:0007669"/>
    <property type="project" value="UniProtKB-UniRule"/>
</dbReference>
<evidence type="ECO:0000313" key="4">
    <source>
        <dbReference type="EMBL" id="TYC46083.1"/>
    </source>
</evidence>
<dbReference type="InterPro" id="IPR009057">
    <property type="entry name" value="Homeodomain-like_sf"/>
</dbReference>
<evidence type="ECO:0000256" key="2">
    <source>
        <dbReference type="PROSITE-ProRule" id="PRU00335"/>
    </source>
</evidence>
<organism evidence="4 5">
    <name type="scientific">Leuconostoc litchii</name>
    <dbReference type="NCBI Taxonomy" id="1981069"/>
    <lineage>
        <taxon>Bacteria</taxon>
        <taxon>Bacillati</taxon>
        <taxon>Bacillota</taxon>
        <taxon>Bacilli</taxon>
        <taxon>Lactobacillales</taxon>
        <taxon>Lactobacillaceae</taxon>
        <taxon>Leuconostoc</taxon>
    </lineage>
</organism>
<dbReference type="InterPro" id="IPR050624">
    <property type="entry name" value="HTH-type_Tx_Regulator"/>
</dbReference>
<sequence length="183" mass="21924">MYSQDKRFRDTEEKIITAFWSLMYEKDIDAITVTELSNRATISRSDFYNHYLDKYELLQKQASKYINEIKKRYRKRFDEIDIRGFLSDLTDYIIDERENLSILIMLPKETGIQFIEQCETLLRETFIASNTKQILKNHVPIEYTAKLFSSISVTYILHTIEQPYRNQRIINAINEMQNLLLDN</sequence>
<feature type="DNA-binding region" description="H-T-H motif" evidence="2">
    <location>
        <begin position="32"/>
        <end position="51"/>
    </location>
</feature>
<keyword evidence="5" id="KW-1185">Reference proteome</keyword>
<keyword evidence="1 2" id="KW-0238">DNA-binding</keyword>
<dbReference type="EMBL" id="SDGY01000008">
    <property type="protein sequence ID" value="TYC46083.1"/>
    <property type="molecule type" value="Genomic_DNA"/>
</dbReference>
<dbReference type="SUPFAM" id="SSF46689">
    <property type="entry name" value="Homeodomain-like"/>
    <property type="match status" value="1"/>
</dbReference>